<dbReference type="PANTHER" id="PTHR13789">
    <property type="entry name" value="MONOOXYGENASE"/>
    <property type="match status" value="1"/>
</dbReference>
<protein>
    <submittedName>
        <fullName evidence="7">Zeaxanthin epoxidase</fullName>
    </submittedName>
</protein>
<keyword evidence="2" id="KW-0285">Flavoprotein</keyword>
<dbReference type="InterPro" id="IPR050493">
    <property type="entry name" value="FAD-dep_Monooxygenase_BioMet"/>
</dbReference>
<dbReference type="Proteomes" id="UP001303115">
    <property type="component" value="Unassembled WGS sequence"/>
</dbReference>
<dbReference type="InterPro" id="IPR002938">
    <property type="entry name" value="FAD-bd"/>
</dbReference>
<dbReference type="AlphaFoldDB" id="A0AAN6SVZ0"/>
<keyword evidence="4" id="KW-0560">Oxidoreductase</keyword>
<dbReference type="Pfam" id="PF01494">
    <property type="entry name" value="FAD_binding_3"/>
    <property type="match status" value="1"/>
</dbReference>
<sequence>MNDMATESEGHQEQDGMRIIIVGGGIAGLATSIALRSPNRTITVLERSRMLKETGALISLQPNASKIVLSWGLAPFLEPCEPIVDTAFRMVDASGKLVRQLDLDFARFGADRVVYHRQDLHTALLKAATSTDLPGRPVEIRTASRVTACDPDEGTVTIDGGETLDADIIIGADGIHSAVREAVVGEPREAVPTGTSAYRMLLPVEALSGLKIPKDVLDITQTVTTMVVGHDRRVIMGPGRGGKVFGIVALVPDEHMREKTPASDSWVTQGSPSALLRAFEARHERAGLIQQYSREQARPGTDVGSNRIKLDPAQFMEYNCNYSGAKDWVAQKDLGSAVEKLSVSGS</sequence>
<evidence type="ECO:0000256" key="4">
    <source>
        <dbReference type="ARBA" id="ARBA00023002"/>
    </source>
</evidence>
<keyword evidence="8" id="KW-1185">Reference proteome</keyword>
<keyword evidence="3" id="KW-0274">FAD</keyword>
<dbReference type="PANTHER" id="PTHR13789:SF314">
    <property type="entry name" value="FAD-BINDING DOMAIN-CONTAINING PROTEIN"/>
    <property type="match status" value="1"/>
</dbReference>
<dbReference type="InterPro" id="IPR036188">
    <property type="entry name" value="FAD/NAD-bd_sf"/>
</dbReference>
<feature type="domain" description="FAD-binding" evidence="6">
    <location>
        <begin position="18"/>
        <end position="190"/>
    </location>
</feature>
<keyword evidence="5" id="KW-0503">Monooxygenase</keyword>
<proteinExistence type="inferred from homology"/>
<reference evidence="8" key="1">
    <citation type="journal article" date="2023" name="Mol. Phylogenet. Evol.">
        <title>Genome-scale phylogeny and comparative genomics of the fungal order Sordariales.</title>
        <authorList>
            <person name="Hensen N."/>
            <person name="Bonometti L."/>
            <person name="Westerberg I."/>
            <person name="Brannstrom I.O."/>
            <person name="Guillou S."/>
            <person name="Cros-Aarteil S."/>
            <person name="Calhoun S."/>
            <person name="Haridas S."/>
            <person name="Kuo A."/>
            <person name="Mondo S."/>
            <person name="Pangilinan J."/>
            <person name="Riley R."/>
            <person name="LaButti K."/>
            <person name="Andreopoulos B."/>
            <person name="Lipzen A."/>
            <person name="Chen C."/>
            <person name="Yan M."/>
            <person name="Daum C."/>
            <person name="Ng V."/>
            <person name="Clum A."/>
            <person name="Steindorff A."/>
            <person name="Ohm R.A."/>
            <person name="Martin F."/>
            <person name="Silar P."/>
            <person name="Natvig D.O."/>
            <person name="Lalanne C."/>
            <person name="Gautier V."/>
            <person name="Ament-Velasquez S.L."/>
            <person name="Kruys A."/>
            <person name="Hutchinson M.I."/>
            <person name="Powell A.J."/>
            <person name="Barry K."/>
            <person name="Miller A.N."/>
            <person name="Grigoriev I.V."/>
            <person name="Debuchy R."/>
            <person name="Gladieux P."/>
            <person name="Hiltunen Thoren M."/>
            <person name="Johannesson H."/>
        </authorList>
    </citation>
    <scope>NUCLEOTIDE SEQUENCE [LARGE SCALE GENOMIC DNA]</scope>
    <source>
        <strain evidence="8">CBS 284.82</strain>
    </source>
</reference>
<organism evidence="7 8">
    <name type="scientific">Parachaetomium inaequale</name>
    <dbReference type="NCBI Taxonomy" id="2588326"/>
    <lineage>
        <taxon>Eukaryota</taxon>
        <taxon>Fungi</taxon>
        <taxon>Dikarya</taxon>
        <taxon>Ascomycota</taxon>
        <taxon>Pezizomycotina</taxon>
        <taxon>Sordariomycetes</taxon>
        <taxon>Sordariomycetidae</taxon>
        <taxon>Sordariales</taxon>
        <taxon>Chaetomiaceae</taxon>
        <taxon>Parachaetomium</taxon>
    </lineage>
</organism>
<dbReference type="EMBL" id="MU854321">
    <property type="protein sequence ID" value="KAK4044093.1"/>
    <property type="molecule type" value="Genomic_DNA"/>
</dbReference>
<gene>
    <name evidence="7" type="ORF">C8A01DRAFT_31691</name>
</gene>
<accession>A0AAN6SVZ0</accession>
<dbReference type="SUPFAM" id="SSF54373">
    <property type="entry name" value="FAD-linked reductases, C-terminal domain"/>
    <property type="match status" value="1"/>
</dbReference>
<evidence type="ECO:0000256" key="2">
    <source>
        <dbReference type="ARBA" id="ARBA00022630"/>
    </source>
</evidence>
<evidence type="ECO:0000256" key="5">
    <source>
        <dbReference type="ARBA" id="ARBA00023033"/>
    </source>
</evidence>
<comment type="similarity">
    <text evidence="1">Belongs to the paxM FAD-dependent monooxygenase family.</text>
</comment>
<dbReference type="Gene3D" id="3.50.50.60">
    <property type="entry name" value="FAD/NAD(P)-binding domain"/>
    <property type="match status" value="1"/>
</dbReference>
<name>A0AAN6SVZ0_9PEZI</name>
<dbReference type="GO" id="GO:0004497">
    <property type="term" value="F:monooxygenase activity"/>
    <property type="evidence" value="ECO:0007669"/>
    <property type="project" value="UniProtKB-KW"/>
</dbReference>
<dbReference type="GO" id="GO:0071949">
    <property type="term" value="F:FAD binding"/>
    <property type="evidence" value="ECO:0007669"/>
    <property type="project" value="InterPro"/>
</dbReference>
<evidence type="ECO:0000256" key="3">
    <source>
        <dbReference type="ARBA" id="ARBA00022827"/>
    </source>
</evidence>
<comment type="caution">
    <text evidence="7">The sequence shown here is derived from an EMBL/GenBank/DDBJ whole genome shotgun (WGS) entry which is preliminary data.</text>
</comment>
<evidence type="ECO:0000313" key="7">
    <source>
        <dbReference type="EMBL" id="KAK4044093.1"/>
    </source>
</evidence>
<evidence type="ECO:0000259" key="6">
    <source>
        <dbReference type="Pfam" id="PF01494"/>
    </source>
</evidence>
<evidence type="ECO:0000313" key="8">
    <source>
        <dbReference type="Proteomes" id="UP001303115"/>
    </source>
</evidence>
<evidence type="ECO:0000256" key="1">
    <source>
        <dbReference type="ARBA" id="ARBA00007992"/>
    </source>
</evidence>
<dbReference type="SUPFAM" id="SSF51905">
    <property type="entry name" value="FAD/NAD(P)-binding domain"/>
    <property type="match status" value="1"/>
</dbReference>
<dbReference type="PRINTS" id="PR00420">
    <property type="entry name" value="RNGMNOXGNASE"/>
</dbReference>